<dbReference type="Gene3D" id="3.40.33.10">
    <property type="entry name" value="CAP"/>
    <property type="match status" value="1"/>
</dbReference>
<dbReference type="RefSeq" id="WP_125977857.1">
    <property type="nucleotide sequence ID" value="NZ_BAAADY010000014.1"/>
</dbReference>
<evidence type="ECO:0000313" key="3">
    <source>
        <dbReference type="EMBL" id="NJB97917.1"/>
    </source>
</evidence>
<comment type="caution">
    <text evidence="3">The sequence shown here is derived from an EMBL/GenBank/DDBJ whole genome shotgun (WGS) entry which is preliminary data.</text>
</comment>
<dbReference type="PANTHER" id="PTHR31157">
    <property type="entry name" value="SCP DOMAIN-CONTAINING PROTEIN"/>
    <property type="match status" value="1"/>
</dbReference>
<dbReference type="AlphaFoldDB" id="A0A7X5XZE7"/>
<dbReference type="Proteomes" id="UP000531251">
    <property type="component" value="Unassembled WGS sequence"/>
</dbReference>
<protein>
    <submittedName>
        <fullName evidence="3">Uncharacterized protein YkwD</fullName>
    </submittedName>
</protein>
<feature type="chain" id="PRO_5030826785" evidence="1">
    <location>
        <begin position="24"/>
        <end position="216"/>
    </location>
</feature>
<evidence type="ECO:0000259" key="2">
    <source>
        <dbReference type="Pfam" id="PF00188"/>
    </source>
</evidence>
<proteinExistence type="predicted"/>
<feature type="domain" description="SCP" evidence="2">
    <location>
        <begin position="49"/>
        <end position="197"/>
    </location>
</feature>
<name>A0A7X5XZE7_9SPHN</name>
<dbReference type="EMBL" id="JAATJB010000005">
    <property type="protein sequence ID" value="NJB97917.1"/>
    <property type="molecule type" value="Genomic_DNA"/>
</dbReference>
<evidence type="ECO:0000256" key="1">
    <source>
        <dbReference type="SAM" id="SignalP"/>
    </source>
</evidence>
<sequence length="216" mass="23619">MSYRVLAICAPLLSLFAATALHAQTLEDSVLAQINAARANPRAYAEKLREYRSYFDGAVVYLPGDYNGILTREGTVVVDETIAFLERQEPLPPLTQAEILALTAVDFSREQGALGARGHRGADGSDPGIRVKRHGGDIFVGEAIAYGFDNAEEVVRQMIVDDGVPDRGHRRLLFDAKLKFAGIGCGPHSKMEHICVVNVSATKDGRPVRLRYALQR</sequence>
<organism evidence="3 4">
    <name type="scientific">Sphingomonas trueperi</name>
    <dbReference type="NCBI Taxonomy" id="53317"/>
    <lineage>
        <taxon>Bacteria</taxon>
        <taxon>Pseudomonadati</taxon>
        <taxon>Pseudomonadota</taxon>
        <taxon>Alphaproteobacteria</taxon>
        <taxon>Sphingomonadales</taxon>
        <taxon>Sphingomonadaceae</taxon>
        <taxon>Sphingomonas</taxon>
    </lineage>
</organism>
<accession>A0A7X5XZE7</accession>
<dbReference type="Pfam" id="PF00188">
    <property type="entry name" value="CAP"/>
    <property type="match status" value="1"/>
</dbReference>
<dbReference type="InterPro" id="IPR035940">
    <property type="entry name" value="CAP_sf"/>
</dbReference>
<dbReference type="InterPro" id="IPR014044">
    <property type="entry name" value="CAP_dom"/>
</dbReference>
<gene>
    <name evidence="3" type="ORF">GGR89_002232</name>
</gene>
<dbReference type="PANTHER" id="PTHR31157:SF1">
    <property type="entry name" value="SCP DOMAIN-CONTAINING PROTEIN"/>
    <property type="match status" value="1"/>
</dbReference>
<dbReference type="CDD" id="cd05379">
    <property type="entry name" value="CAP_bacterial"/>
    <property type="match status" value="1"/>
</dbReference>
<keyword evidence="1" id="KW-0732">Signal</keyword>
<evidence type="ECO:0000313" key="4">
    <source>
        <dbReference type="Proteomes" id="UP000531251"/>
    </source>
</evidence>
<reference evidence="3 4" key="1">
    <citation type="submission" date="2020-03" db="EMBL/GenBank/DDBJ databases">
        <title>Genomic Encyclopedia of Type Strains, Phase IV (KMG-IV): sequencing the most valuable type-strain genomes for metagenomic binning, comparative biology and taxonomic classification.</title>
        <authorList>
            <person name="Goeker M."/>
        </authorList>
    </citation>
    <scope>NUCLEOTIDE SEQUENCE [LARGE SCALE GENOMIC DNA]</scope>
    <source>
        <strain evidence="3 4">DSM 7225</strain>
    </source>
</reference>
<keyword evidence="4" id="KW-1185">Reference proteome</keyword>
<feature type="signal peptide" evidence="1">
    <location>
        <begin position="1"/>
        <end position="23"/>
    </location>
</feature>